<evidence type="ECO:0000256" key="12">
    <source>
        <dbReference type="SAM" id="MobiDB-lite"/>
    </source>
</evidence>
<evidence type="ECO:0000256" key="10">
    <source>
        <dbReference type="ARBA" id="ARBA00047821"/>
    </source>
</evidence>
<sequence>MPKTSKAKKTKQSVATDAPTHPTLVAANAVSDVMVDFQAFSHYARNGANVTIRGAKSKDLSKSTRDHIVELFENNMKSLYQASEWGYDAAAKRTELFEAEARYLLVSDESETLVGFAHFRFVDDDGALVLYLYEVQLAAMAQRQGIGKFLMQLLLLVARKHGMELMVLTVFKNNTGAMRFYRERLGFEIDETSPRAHPLSPLVCIMGSPRRSSSGYRRATLGPQLLMKKNTFQGLVIPVTPLQQQQDVNAFASEALAKQPRLRKFQEFPRASRIRTAINKNSSTSVVELVEKCEDDTLIGVGDRLLYLLQRWQVTNVVLVVAHHDSSLSGRLLGGAELYKLATEAAKLVLEQHYLDSVAEAVKISAALTATEAAITLPPEQNQEKLQQVIPATCVMSSYTVPTWPKHHQPTSDGGGRKGVKQGRINHFRHREMTATERNQDAERVEAVSNEGITNVLSAGTTGSLEWLGISREEWRKLRSIRVPVRELHYLFMCLVILLETPIEQRDARKSKPTPKQQEQFVPSDFSWAHCRQVLHKSSEWSHRLRTVRGSTLAPSQASALRAIFQEPTFTESSFVRIAGGAGTKIYAWLQKLLDEYDERDLGLLRIDVASDVASQPASPASVEAKNYSEQQEDKNDPEQAEEKTSPVLRALQNVNKSPKSPSRKPFKIIDPGRLFGRHHVTQ</sequence>
<dbReference type="GO" id="GO:0005634">
    <property type="term" value="C:nucleus"/>
    <property type="evidence" value="ECO:0007669"/>
    <property type="project" value="UniProtKB-SubCell"/>
</dbReference>
<evidence type="ECO:0000256" key="1">
    <source>
        <dbReference type="ARBA" id="ARBA00004123"/>
    </source>
</evidence>
<dbReference type="InterPro" id="IPR000182">
    <property type="entry name" value="GNAT_dom"/>
</dbReference>
<evidence type="ECO:0000313" key="14">
    <source>
        <dbReference type="EMBL" id="ETO58511.1"/>
    </source>
</evidence>
<gene>
    <name evidence="14" type="ORF">F444_23115</name>
</gene>
<dbReference type="EMBL" id="ANJA01005125">
    <property type="protein sequence ID" value="ETO58511.1"/>
    <property type="molecule type" value="Genomic_DNA"/>
</dbReference>
<dbReference type="GO" id="GO:0005737">
    <property type="term" value="C:cytoplasm"/>
    <property type="evidence" value="ECO:0007669"/>
    <property type="project" value="UniProtKB-SubCell"/>
</dbReference>
<dbReference type="PANTHER" id="PTHR20531:SF1">
    <property type="entry name" value="N-ALPHA-ACETYLTRANSFERASE 40"/>
    <property type="match status" value="1"/>
</dbReference>
<feature type="domain" description="N-acetyltransferase" evidence="13">
    <location>
        <begin position="66"/>
        <end position="211"/>
    </location>
</feature>
<evidence type="ECO:0000256" key="2">
    <source>
        <dbReference type="ARBA" id="ARBA00004496"/>
    </source>
</evidence>
<dbReference type="PANTHER" id="PTHR20531">
    <property type="entry name" value="N-ALPHA-ACETYLTRANSFERASE 40"/>
    <property type="match status" value="1"/>
</dbReference>
<keyword evidence="8" id="KW-0539">Nucleus</keyword>
<evidence type="ECO:0000256" key="6">
    <source>
        <dbReference type="ARBA" id="ARBA00022490"/>
    </source>
</evidence>
<comment type="similarity">
    <text evidence="3">Belongs to the acetyltransferase family. NAA40 subfamily.</text>
</comment>
<protein>
    <recommendedName>
        <fullName evidence="5">N-alpha-acetyltransferase 40</fullName>
        <ecNumber evidence="4">2.3.1.257</ecNumber>
    </recommendedName>
</protein>
<comment type="caution">
    <text evidence="14">The sequence shown here is derived from an EMBL/GenBank/DDBJ whole genome shotgun (WGS) entry which is preliminary data.</text>
</comment>
<feature type="region of interest" description="Disordered" evidence="12">
    <location>
        <begin position="616"/>
        <end position="673"/>
    </location>
</feature>
<evidence type="ECO:0000256" key="11">
    <source>
        <dbReference type="ARBA" id="ARBA00049524"/>
    </source>
</evidence>
<dbReference type="InterPro" id="IPR036956">
    <property type="entry name" value="Impact_N_sf"/>
</dbReference>
<dbReference type="GO" id="GO:0043998">
    <property type="term" value="F:histone H2A acetyltransferase activity"/>
    <property type="evidence" value="ECO:0007669"/>
    <property type="project" value="InterPro"/>
</dbReference>
<organism evidence="14 15">
    <name type="scientific">Phytophthora nicotianae P1976</name>
    <dbReference type="NCBI Taxonomy" id="1317066"/>
    <lineage>
        <taxon>Eukaryota</taxon>
        <taxon>Sar</taxon>
        <taxon>Stramenopiles</taxon>
        <taxon>Oomycota</taxon>
        <taxon>Peronosporomycetes</taxon>
        <taxon>Peronosporales</taxon>
        <taxon>Peronosporaceae</taxon>
        <taxon>Phytophthora</taxon>
    </lineage>
</organism>
<evidence type="ECO:0000256" key="3">
    <source>
        <dbReference type="ARBA" id="ARBA00008870"/>
    </source>
</evidence>
<dbReference type="GO" id="GO:0010485">
    <property type="term" value="F:histone H4 acetyltransferase activity"/>
    <property type="evidence" value="ECO:0007669"/>
    <property type="project" value="InterPro"/>
</dbReference>
<dbReference type="Gene3D" id="3.30.230.30">
    <property type="entry name" value="Impact, N-terminal domain"/>
    <property type="match status" value="1"/>
</dbReference>
<dbReference type="Gene3D" id="3.40.630.30">
    <property type="match status" value="1"/>
</dbReference>
<name>A0A080YVV0_PHYNI</name>
<dbReference type="InterPro" id="IPR016181">
    <property type="entry name" value="Acyl_CoA_acyltransferase"/>
</dbReference>
<comment type="catalytic activity">
    <reaction evidence="11">
        <text>N-terminal L-seryl-[histone H4] + acetyl-CoA = N-terminal N(alpha)-acetyl-L-seryl-[histone H4] + CoA + H(+)</text>
        <dbReference type="Rhea" id="RHEA:50596"/>
        <dbReference type="Rhea" id="RHEA-COMP:12740"/>
        <dbReference type="Rhea" id="RHEA-COMP:12743"/>
        <dbReference type="ChEBI" id="CHEBI:15378"/>
        <dbReference type="ChEBI" id="CHEBI:57287"/>
        <dbReference type="ChEBI" id="CHEBI:57288"/>
        <dbReference type="ChEBI" id="CHEBI:64738"/>
        <dbReference type="ChEBI" id="CHEBI:83690"/>
        <dbReference type="EC" id="2.3.1.257"/>
    </reaction>
</comment>
<dbReference type="GO" id="GO:1990189">
    <property type="term" value="F:protein N-terminal-serine acetyltransferase activity"/>
    <property type="evidence" value="ECO:0007669"/>
    <property type="project" value="UniProtKB-EC"/>
</dbReference>
<keyword evidence="9" id="KW-0012">Acyltransferase</keyword>
<dbReference type="PROSITE" id="PS51186">
    <property type="entry name" value="GNAT"/>
    <property type="match status" value="1"/>
</dbReference>
<dbReference type="EC" id="2.3.1.257" evidence="4"/>
<comment type="catalytic activity">
    <reaction evidence="10">
        <text>N-terminal L-seryl-[histone H2A] + acetyl-CoA = N-terminal N(alpha)-acetyl-L-seryl-[histone H2A] + CoA + H(+)</text>
        <dbReference type="Rhea" id="RHEA:50600"/>
        <dbReference type="Rhea" id="RHEA-COMP:12742"/>
        <dbReference type="Rhea" id="RHEA-COMP:12744"/>
        <dbReference type="ChEBI" id="CHEBI:15378"/>
        <dbReference type="ChEBI" id="CHEBI:57287"/>
        <dbReference type="ChEBI" id="CHEBI:57288"/>
        <dbReference type="ChEBI" id="CHEBI:64738"/>
        <dbReference type="ChEBI" id="CHEBI:83690"/>
        <dbReference type="EC" id="2.3.1.257"/>
    </reaction>
</comment>
<dbReference type="Proteomes" id="UP000028582">
    <property type="component" value="Unassembled WGS sequence"/>
</dbReference>
<accession>A0A080YVV0</accession>
<dbReference type="AlphaFoldDB" id="A0A080YVV0"/>
<dbReference type="InterPro" id="IPR039949">
    <property type="entry name" value="NAA40"/>
</dbReference>
<feature type="compositionally biased region" description="Basic and acidic residues" evidence="12">
    <location>
        <begin position="632"/>
        <end position="645"/>
    </location>
</feature>
<dbReference type="CDD" id="cd04301">
    <property type="entry name" value="NAT_SF"/>
    <property type="match status" value="1"/>
</dbReference>
<comment type="subcellular location">
    <subcellularLocation>
        <location evidence="2">Cytoplasm</location>
    </subcellularLocation>
    <subcellularLocation>
        <location evidence="1">Nucleus</location>
    </subcellularLocation>
</comment>
<evidence type="ECO:0000256" key="5">
    <source>
        <dbReference type="ARBA" id="ARBA00015043"/>
    </source>
</evidence>
<evidence type="ECO:0000256" key="7">
    <source>
        <dbReference type="ARBA" id="ARBA00022679"/>
    </source>
</evidence>
<dbReference type="Gene3D" id="1.20.920.60">
    <property type="match status" value="1"/>
</dbReference>
<reference evidence="14 15" key="1">
    <citation type="submission" date="2013-11" db="EMBL/GenBank/DDBJ databases">
        <title>The Genome Sequence of Phytophthora parasitica P1976.</title>
        <authorList>
            <consortium name="The Broad Institute Genomics Platform"/>
            <person name="Russ C."/>
            <person name="Tyler B."/>
            <person name="Panabieres F."/>
            <person name="Shan W."/>
            <person name="Tripathy S."/>
            <person name="Grunwald N."/>
            <person name="Machado M."/>
            <person name="Johnson C.S."/>
            <person name="Walker B."/>
            <person name="Young S."/>
            <person name="Zeng Q."/>
            <person name="Gargeya S."/>
            <person name="Fitzgerald M."/>
            <person name="Haas B."/>
            <person name="Abouelleil A."/>
            <person name="Allen A.W."/>
            <person name="Alvarado L."/>
            <person name="Arachchi H.M."/>
            <person name="Berlin A.M."/>
            <person name="Chapman S.B."/>
            <person name="Gainer-Dewar J."/>
            <person name="Goldberg J."/>
            <person name="Griggs A."/>
            <person name="Gujja S."/>
            <person name="Hansen M."/>
            <person name="Howarth C."/>
            <person name="Imamovic A."/>
            <person name="Ireland A."/>
            <person name="Larimer J."/>
            <person name="McCowan C."/>
            <person name="Murphy C."/>
            <person name="Pearson M."/>
            <person name="Poon T.W."/>
            <person name="Priest M."/>
            <person name="Roberts A."/>
            <person name="Saif S."/>
            <person name="Shea T."/>
            <person name="Sisk P."/>
            <person name="Sykes S."/>
            <person name="Wortman J."/>
            <person name="Nusbaum C."/>
            <person name="Birren B."/>
        </authorList>
    </citation>
    <scope>NUCLEOTIDE SEQUENCE [LARGE SCALE GENOMIC DNA]</scope>
    <source>
        <strain evidence="14 15">P1976</strain>
    </source>
</reference>
<evidence type="ECO:0000259" key="13">
    <source>
        <dbReference type="PROSITE" id="PS51186"/>
    </source>
</evidence>
<keyword evidence="6" id="KW-0963">Cytoplasm</keyword>
<keyword evidence="7" id="KW-0808">Transferase</keyword>
<evidence type="ECO:0000256" key="8">
    <source>
        <dbReference type="ARBA" id="ARBA00023242"/>
    </source>
</evidence>
<evidence type="ECO:0000256" key="9">
    <source>
        <dbReference type="ARBA" id="ARBA00023315"/>
    </source>
</evidence>
<dbReference type="SUPFAM" id="SSF55729">
    <property type="entry name" value="Acyl-CoA N-acyltransferases (Nat)"/>
    <property type="match status" value="1"/>
</dbReference>
<dbReference type="Pfam" id="PF00583">
    <property type="entry name" value="Acetyltransf_1"/>
    <property type="match status" value="1"/>
</dbReference>
<evidence type="ECO:0000256" key="4">
    <source>
        <dbReference type="ARBA" id="ARBA00012950"/>
    </source>
</evidence>
<evidence type="ECO:0000313" key="15">
    <source>
        <dbReference type="Proteomes" id="UP000028582"/>
    </source>
</evidence>
<dbReference type="OrthoDB" id="69641at2759"/>
<proteinExistence type="inferred from homology"/>